<accession>A0A371HL34</accession>
<dbReference type="AlphaFoldDB" id="A0A371HL34"/>
<organism evidence="1 2">
    <name type="scientific">Mucuna pruriens</name>
    <name type="common">Velvet bean</name>
    <name type="synonym">Dolichos pruriens</name>
    <dbReference type="NCBI Taxonomy" id="157652"/>
    <lineage>
        <taxon>Eukaryota</taxon>
        <taxon>Viridiplantae</taxon>
        <taxon>Streptophyta</taxon>
        <taxon>Embryophyta</taxon>
        <taxon>Tracheophyta</taxon>
        <taxon>Spermatophyta</taxon>
        <taxon>Magnoliopsida</taxon>
        <taxon>eudicotyledons</taxon>
        <taxon>Gunneridae</taxon>
        <taxon>Pentapetalae</taxon>
        <taxon>rosids</taxon>
        <taxon>fabids</taxon>
        <taxon>Fabales</taxon>
        <taxon>Fabaceae</taxon>
        <taxon>Papilionoideae</taxon>
        <taxon>50 kb inversion clade</taxon>
        <taxon>NPAAA clade</taxon>
        <taxon>indigoferoid/millettioid clade</taxon>
        <taxon>Phaseoleae</taxon>
        <taxon>Mucuna</taxon>
    </lineage>
</organism>
<dbReference type="EMBL" id="QJKJ01002291">
    <property type="protein sequence ID" value="RDY03489.1"/>
    <property type="molecule type" value="Genomic_DNA"/>
</dbReference>
<dbReference type="Proteomes" id="UP000257109">
    <property type="component" value="Unassembled WGS sequence"/>
</dbReference>
<proteinExistence type="predicted"/>
<dbReference type="OrthoDB" id="1426680at2759"/>
<sequence length="92" mass="10767">MPKQLRKREEKAKKTKLQSLYRKYESIYHVILVNKMIVYGEKILNNKVVDNILRTTSIKFDHVVATIIESHNINIMTLTELQGSTKSHVSRI</sequence>
<protein>
    <submittedName>
        <fullName evidence="1">Uncharacterized protein</fullName>
    </submittedName>
</protein>
<evidence type="ECO:0000313" key="2">
    <source>
        <dbReference type="Proteomes" id="UP000257109"/>
    </source>
</evidence>
<gene>
    <name evidence="1" type="ORF">CR513_12925</name>
</gene>
<comment type="caution">
    <text evidence="1">The sequence shown here is derived from an EMBL/GenBank/DDBJ whole genome shotgun (WGS) entry which is preliminary data.</text>
</comment>
<feature type="non-terminal residue" evidence="1">
    <location>
        <position position="1"/>
    </location>
</feature>
<name>A0A371HL34_MUCPR</name>
<reference evidence="1" key="1">
    <citation type="submission" date="2018-05" db="EMBL/GenBank/DDBJ databases">
        <title>Draft genome of Mucuna pruriens seed.</title>
        <authorList>
            <person name="Nnadi N.E."/>
            <person name="Vos R."/>
            <person name="Hasami M.H."/>
            <person name="Devisetty U.K."/>
            <person name="Aguiy J.C."/>
        </authorList>
    </citation>
    <scope>NUCLEOTIDE SEQUENCE [LARGE SCALE GENOMIC DNA]</scope>
    <source>
        <strain evidence="1">JCA_2017</strain>
    </source>
</reference>
<evidence type="ECO:0000313" key="1">
    <source>
        <dbReference type="EMBL" id="RDY03489.1"/>
    </source>
</evidence>
<keyword evidence="2" id="KW-1185">Reference proteome</keyword>